<keyword evidence="2" id="KW-1185">Reference proteome</keyword>
<comment type="caution">
    <text evidence="1">The sequence shown here is derived from an EMBL/GenBank/DDBJ whole genome shotgun (WGS) entry which is preliminary data.</text>
</comment>
<proteinExistence type="predicted"/>
<name>A0A550BZ32_9AGAR</name>
<protein>
    <submittedName>
        <fullName evidence="1">Uncharacterized protein</fullName>
    </submittedName>
</protein>
<sequence>MPRTWPDGSRRRGVQYLKVCGRLALPDEAGGVSNVTGVASNATVAPNATGAPNAIGFGPYAMGFATNPMRASPNPIPRCAPDAAALHAAAVATYLQALFPALAEVSCFGENGRTAKRVWSRVNNILRQKPRAR</sequence>
<evidence type="ECO:0000313" key="2">
    <source>
        <dbReference type="Proteomes" id="UP000320762"/>
    </source>
</evidence>
<dbReference type="Proteomes" id="UP000320762">
    <property type="component" value="Unassembled WGS sequence"/>
</dbReference>
<reference evidence="1 2" key="1">
    <citation type="journal article" date="2019" name="New Phytol.">
        <title>Comparative genomics reveals unique wood-decay strategies and fruiting body development in the Schizophyllaceae.</title>
        <authorList>
            <person name="Almasi E."/>
            <person name="Sahu N."/>
            <person name="Krizsan K."/>
            <person name="Balint B."/>
            <person name="Kovacs G.M."/>
            <person name="Kiss B."/>
            <person name="Cseklye J."/>
            <person name="Drula E."/>
            <person name="Henrissat B."/>
            <person name="Nagy I."/>
            <person name="Chovatia M."/>
            <person name="Adam C."/>
            <person name="LaButti K."/>
            <person name="Lipzen A."/>
            <person name="Riley R."/>
            <person name="Grigoriev I.V."/>
            <person name="Nagy L.G."/>
        </authorList>
    </citation>
    <scope>NUCLEOTIDE SEQUENCE [LARGE SCALE GENOMIC DNA]</scope>
    <source>
        <strain evidence="1 2">NL-1724</strain>
    </source>
</reference>
<dbReference type="AlphaFoldDB" id="A0A550BZ32"/>
<evidence type="ECO:0000313" key="1">
    <source>
        <dbReference type="EMBL" id="TRM57809.1"/>
    </source>
</evidence>
<feature type="non-terminal residue" evidence="1">
    <location>
        <position position="133"/>
    </location>
</feature>
<gene>
    <name evidence="1" type="ORF">BD626DRAFT_513589</name>
</gene>
<dbReference type="EMBL" id="VDMD01000042">
    <property type="protein sequence ID" value="TRM57809.1"/>
    <property type="molecule type" value="Genomic_DNA"/>
</dbReference>
<accession>A0A550BZ32</accession>
<organism evidence="1 2">
    <name type="scientific">Schizophyllum amplum</name>
    <dbReference type="NCBI Taxonomy" id="97359"/>
    <lineage>
        <taxon>Eukaryota</taxon>
        <taxon>Fungi</taxon>
        <taxon>Dikarya</taxon>
        <taxon>Basidiomycota</taxon>
        <taxon>Agaricomycotina</taxon>
        <taxon>Agaricomycetes</taxon>
        <taxon>Agaricomycetidae</taxon>
        <taxon>Agaricales</taxon>
        <taxon>Schizophyllaceae</taxon>
        <taxon>Schizophyllum</taxon>
    </lineage>
</organism>